<gene>
    <name evidence="3" type="primary">BUD3</name>
    <name evidence="3" type="ORF">FIM1_1342</name>
</gene>
<dbReference type="InterPro" id="IPR057454">
    <property type="entry name" value="Bud3_C"/>
</dbReference>
<feature type="compositionally biased region" description="Polar residues" evidence="1">
    <location>
        <begin position="845"/>
        <end position="861"/>
    </location>
</feature>
<protein>
    <submittedName>
        <fullName evidence="3">Bud site selection protein 3-like protein</fullName>
    </submittedName>
</protein>
<proteinExistence type="predicted"/>
<dbReference type="Pfam" id="PF25351">
    <property type="entry name" value="PH_BUD3_C"/>
    <property type="match status" value="1"/>
</dbReference>
<organism evidence="3 4">
    <name type="scientific">Kluyveromyces marxianus</name>
    <name type="common">Yeast</name>
    <name type="synonym">Candida kefyr</name>
    <dbReference type="NCBI Taxonomy" id="4911"/>
    <lineage>
        <taxon>Eukaryota</taxon>
        <taxon>Fungi</taxon>
        <taxon>Dikarya</taxon>
        <taxon>Ascomycota</taxon>
        <taxon>Saccharomycotina</taxon>
        <taxon>Saccharomycetes</taxon>
        <taxon>Saccharomycetales</taxon>
        <taxon>Saccharomycetaceae</taxon>
        <taxon>Kluyveromyces</taxon>
    </lineage>
</organism>
<dbReference type="SMART" id="SM00325">
    <property type="entry name" value="RhoGEF"/>
    <property type="match status" value="1"/>
</dbReference>
<dbReference type="Proteomes" id="UP000422736">
    <property type="component" value="Chromosome 2"/>
</dbReference>
<evidence type="ECO:0000256" key="1">
    <source>
        <dbReference type="SAM" id="MobiDB-lite"/>
    </source>
</evidence>
<feature type="region of interest" description="Disordered" evidence="1">
    <location>
        <begin position="1242"/>
        <end position="1276"/>
    </location>
</feature>
<dbReference type="InterPro" id="IPR021895">
    <property type="entry name" value="Bud3_N"/>
</dbReference>
<dbReference type="EMBL" id="CP015055">
    <property type="protein sequence ID" value="QGN14677.1"/>
    <property type="molecule type" value="Genomic_DNA"/>
</dbReference>
<dbReference type="InterPro" id="IPR000219">
    <property type="entry name" value="DH_dom"/>
</dbReference>
<feature type="compositionally biased region" description="Basic and acidic residues" evidence="1">
    <location>
        <begin position="1245"/>
        <end position="1276"/>
    </location>
</feature>
<feature type="domain" description="DH" evidence="2">
    <location>
        <begin position="258"/>
        <end position="442"/>
    </location>
</feature>
<dbReference type="Pfam" id="PF12015">
    <property type="entry name" value="Bud3_N"/>
    <property type="match status" value="1"/>
</dbReference>
<evidence type="ECO:0000313" key="4">
    <source>
        <dbReference type="Proteomes" id="UP000422736"/>
    </source>
</evidence>
<keyword evidence="4" id="KW-1185">Reference proteome</keyword>
<feature type="region of interest" description="Disordered" evidence="1">
    <location>
        <begin position="834"/>
        <end position="872"/>
    </location>
</feature>
<dbReference type="InterPro" id="IPR035899">
    <property type="entry name" value="DBL_dom_sf"/>
</dbReference>
<sequence length="1455" mass="165637">MENVDQNSENSSVYQNDEADWQIEIPLSLVRGKTKDADFSEKTDEEWLSIFEKSVFFQGNDPLLWGHYLACVYLDPETNKFGVFYLDKLGVTHFKHVNLNEKSEYYPAVLNLSDEYKKSNVRKVLACSLLQKYATLDEIEVKKITNGVALKFDYDQTHAGDLANACKIVEYCTPKNLGKSLMLHGLMHKKAVQSLMVDVVYENKQETIDANNELVYYLGEQLEQLFDPLTEYSPEQTERVYISPEYSPDQQQEKDEPLIDSICQELLTLQSNFTLSIIGFLQKFLIPLRIDVLNEDIPGLSAAKLNRLFPPTIDEVTRINCIFLDALKSATPYGAVEVLKACSITIPYFYKAYSRHEAATKNFSKDVKLFLQKFKDVIPNRNIYTEIKIETIIKGPQEKLMKIKLILERLWQSKSWSTPESQNEAKRDFDNVMEIIDSFGKMDATTMSAYNTRVFTPSGKILTELAKGWPLELQYKWLKRRIVGVFDVIDIDNNKKRDLIVIFSDYIVILNVVDAEKYYVEAENKPLISDVLMNSLINEVALPPKIPKLQVVSHCYINKILVSTTTENAISFTFMDEKNPQHFVYKLASPKMKASYIEELCTKAAILDKVTAFHLFKSSSSNFNIYFTAHELEAYKDESIKSRFTLFLNHPPDISYVEEHGIDLAFFASLIDGKVTLTKMLANGETDEVEISVDELVTVLTKELIDNYASRTYSFSSPYFKDLMRANEQLAKQLGHGFNLIDIPKPASIIKNAAQPDSNNGSNAMHKKEKSYGTITTFRSSVSDLKDIQPVNTNAKVTKPPPRKMMDKREIVKNTPKKAQKRSFLAKLFSVFRKRKPEQQKQRATETNQETEITTSNQYPKTSAKKVVEQKPEERIGSVVHNKNINNQYHTAATENPYAESITPPNSPSIATAPSSMEMENVQSPVPSQKSETEYHDGAIYKQQELARQSQVFNDDLFGDVIGPPVPPKDRTVTPVIVPQPEKFNEEQNVEVLPNTVNEMVEQNNSYSSLEPNTRNVSEVYSLPTSITDIGKKSEIIGEEADMEVNNAVKESIAPIFPKIDKFELPKINFTKSPSFAELFQEMRLVLDDSDETVNWRRLSSEVSLNEKYAINKPKNDNCKTSKPLEVPAEVPEQEEPTLKTNHIPVNFQENITLRPQTSKSPRNSPVFNVIKSSPPKIVSRNDLGKGDASRSINSINDVPSFSPLQNNANTRLVELSFHSQDDVSENPFYTPRTEPVMTFESFEEERQKEPEKEPRQTKDTNKAIEKAVPDEKGQDVETTALSNGKNVHSAPLLDELEFSFFHMSFDDTNNTSTRESTTDTGDIFEKNNITSQKPSEPIFYKFDNFNKSESSFYSANAAVDYNVADVSNEAIWVSPSKLQIYDITDKSDTFFRSLRSPTSKRIGNPGNIFSNLKRNTEVEKTDEPSFLKDSSYNYLGNFVVEKEEEKKSTRLEFK</sequence>
<reference evidence="3 4" key="1">
    <citation type="submission" date="2016-03" db="EMBL/GenBank/DDBJ databases">
        <title>How can Kluyveromyces marxianus grow so fast - potential evolutionary course in Saccharomyces Complex revealed by comparative genomics.</title>
        <authorList>
            <person name="Mo W."/>
            <person name="Lu W."/>
            <person name="Yang X."/>
            <person name="Qi J."/>
            <person name="Lv H."/>
        </authorList>
    </citation>
    <scope>NUCLEOTIDE SEQUENCE [LARGE SCALE GENOMIC DNA]</scope>
    <source>
        <strain evidence="3 4">FIM1</strain>
    </source>
</reference>
<dbReference type="PROSITE" id="PS50010">
    <property type="entry name" value="DH_2"/>
    <property type="match status" value="1"/>
</dbReference>
<dbReference type="SUPFAM" id="SSF48065">
    <property type="entry name" value="DBL homology domain (DH-domain)"/>
    <property type="match status" value="1"/>
</dbReference>
<evidence type="ECO:0000259" key="2">
    <source>
        <dbReference type="PROSITE" id="PS50010"/>
    </source>
</evidence>
<name>A0ABX6EUE8_KLUMA</name>
<evidence type="ECO:0000313" key="3">
    <source>
        <dbReference type="EMBL" id="QGN14677.1"/>
    </source>
</evidence>
<accession>A0ABX6EUE8</accession>